<dbReference type="AlphaFoldDB" id="A0A834EEY9"/>
<name>A0A834EEY9_9CHIR</name>
<feature type="signal peptide" evidence="1">
    <location>
        <begin position="1"/>
        <end position="31"/>
    </location>
</feature>
<protein>
    <submittedName>
        <fullName evidence="2">Uncharacterized protein</fullName>
    </submittedName>
</protein>
<proteinExistence type="predicted"/>
<evidence type="ECO:0000313" key="3">
    <source>
        <dbReference type="Proteomes" id="UP000664940"/>
    </source>
</evidence>
<dbReference type="EMBL" id="JABVXQ010000004">
    <property type="protein sequence ID" value="KAF6114656.1"/>
    <property type="molecule type" value="Genomic_DNA"/>
</dbReference>
<comment type="caution">
    <text evidence="2">The sequence shown here is derived from an EMBL/GenBank/DDBJ whole genome shotgun (WGS) entry which is preliminary data.</text>
</comment>
<gene>
    <name evidence="2" type="ORF">HJG60_010611</name>
</gene>
<dbReference type="Proteomes" id="UP000664940">
    <property type="component" value="Unassembled WGS sequence"/>
</dbReference>
<organism evidence="2 3">
    <name type="scientific">Phyllostomus discolor</name>
    <name type="common">pale spear-nosed bat</name>
    <dbReference type="NCBI Taxonomy" id="89673"/>
    <lineage>
        <taxon>Eukaryota</taxon>
        <taxon>Metazoa</taxon>
        <taxon>Chordata</taxon>
        <taxon>Craniata</taxon>
        <taxon>Vertebrata</taxon>
        <taxon>Euteleostomi</taxon>
        <taxon>Mammalia</taxon>
        <taxon>Eutheria</taxon>
        <taxon>Laurasiatheria</taxon>
        <taxon>Chiroptera</taxon>
        <taxon>Yangochiroptera</taxon>
        <taxon>Phyllostomidae</taxon>
        <taxon>Phyllostominae</taxon>
        <taxon>Phyllostomus</taxon>
    </lineage>
</organism>
<sequence length="179" mass="19827">MESRRADHPRNSLSLFGLCIWVYCMLRSTNASPVSVPACKCNTPGDRIMLIGRMVSYYLPRSAFSSSTDMPLGCIQPQQSLCTWRGKVYWTGVISRTIGYQTRRCQAYGTLHPPDLGPAPGATVTHRAATKVLALQRYQHQYQQLQPSQGPQPYSQVYSDAKGIKTPYSIKGGIVTGHS</sequence>
<keyword evidence="1" id="KW-0732">Signal</keyword>
<evidence type="ECO:0000313" key="2">
    <source>
        <dbReference type="EMBL" id="KAF6114656.1"/>
    </source>
</evidence>
<reference evidence="2 3" key="1">
    <citation type="journal article" date="2020" name="Nature">
        <title>Six reference-quality genomes reveal evolution of bat adaptations.</title>
        <authorList>
            <person name="Jebb D."/>
            <person name="Huang Z."/>
            <person name="Pippel M."/>
            <person name="Hughes G.M."/>
            <person name="Lavrichenko K."/>
            <person name="Devanna P."/>
            <person name="Winkler S."/>
            <person name="Jermiin L.S."/>
            <person name="Skirmuntt E.C."/>
            <person name="Katzourakis A."/>
            <person name="Burkitt-Gray L."/>
            <person name="Ray D.A."/>
            <person name="Sullivan K.A.M."/>
            <person name="Roscito J.G."/>
            <person name="Kirilenko B.M."/>
            <person name="Davalos L.M."/>
            <person name="Corthals A.P."/>
            <person name="Power M.L."/>
            <person name="Jones G."/>
            <person name="Ransome R.D."/>
            <person name="Dechmann D.K.N."/>
            <person name="Locatelli A.G."/>
            <person name="Puechmaille S.J."/>
            <person name="Fedrigo O."/>
            <person name="Jarvis E.D."/>
            <person name="Hiller M."/>
            <person name="Vernes S.C."/>
            <person name="Myers E.W."/>
            <person name="Teeling E.C."/>
        </authorList>
    </citation>
    <scope>NUCLEOTIDE SEQUENCE [LARGE SCALE GENOMIC DNA]</scope>
    <source>
        <strain evidence="2">Bat1K_MPI-CBG_1</strain>
    </source>
</reference>
<evidence type="ECO:0000256" key="1">
    <source>
        <dbReference type="SAM" id="SignalP"/>
    </source>
</evidence>
<feature type="chain" id="PRO_5032758675" evidence="1">
    <location>
        <begin position="32"/>
        <end position="179"/>
    </location>
</feature>
<accession>A0A834EEY9</accession>